<dbReference type="EMBL" id="CAJNOR010000919">
    <property type="protein sequence ID" value="CAF1036509.1"/>
    <property type="molecule type" value="Genomic_DNA"/>
</dbReference>
<dbReference type="InterPro" id="IPR041426">
    <property type="entry name" value="Mos1_HTH"/>
</dbReference>
<accession>A0A814JCS7</accession>
<dbReference type="PANTHER" id="PTHR46060:SF2">
    <property type="entry name" value="HISTONE-LYSINE N-METHYLTRANSFERASE SETMAR"/>
    <property type="match status" value="1"/>
</dbReference>
<organism evidence="3 4">
    <name type="scientific">Adineta ricciae</name>
    <name type="common">Rotifer</name>
    <dbReference type="NCBI Taxonomy" id="249248"/>
    <lineage>
        <taxon>Eukaryota</taxon>
        <taxon>Metazoa</taxon>
        <taxon>Spiralia</taxon>
        <taxon>Gnathifera</taxon>
        <taxon>Rotifera</taxon>
        <taxon>Eurotatoria</taxon>
        <taxon>Bdelloidea</taxon>
        <taxon>Adinetida</taxon>
        <taxon>Adinetidae</taxon>
        <taxon>Adineta</taxon>
    </lineage>
</organism>
<dbReference type="Gene3D" id="1.10.10.1450">
    <property type="match status" value="1"/>
</dbReference>
<evidence type="ECO:0000313" key="3">
    <source>
        <dbReference type="EMBL" id="CAF1036509.1"/>
    </source>
</evidence>
<dbReference type="PANTHER" id="PTHR46060">
    <property type="entry name" value="MARINER MOS1 TRANSPOSASE-LIKE PROTEIN"/>
    <property type="match status" value="1"/>
</dbReference>
<evidence type="ECO:0000259" key="2">
    <source>
        <dbReference type="Pfam" id="PF17906"/>
    </source>
</evidence>
<dbReference type="GO" id="GO:0000014">
    <property type="term" value="F:single-stranded DNA endodeoxyribonuclease activity"/>
    <property type="evidence" value="ECO:0007669"/>
    <property type="project" value="TreeGrafter"/>
</dbReference>
<dbReference type="GO" id="GO:0000729">
    <property type="term" value="P:DNA double-strand break processing"/>
    <property type="evidence" value="ECO:0007669"/>
    <property type="project" value="TreeGrafter"/>
</dbReference>
<gene>
    <name evidence="3" type="ORF">XAT740_LOCUS15030</name>
</gene>
<keyword evidence="4" id="KW-1185">Reference proteome</keyword>
<keyword evidence="1" id="KW-0812">Transmembrane</keyword>
<name>A0A814JCS7_ADIRI</name>
<dbReference type="InterPro" id="IPR036397">
    <property type="entry name" value="RNaseH_sf"/>
</dbReference>
<dbReference type="InterPro" id="IPR052709">
    <property type="entry name" value="Transposase-MT_Hybrid"/>
</dbReference>
<dbReference type="InterPro" id="IPR009305">
    <property type="entry name" value="Mpo1-like"/>
</dbReference>
<feature type="transmembrane region" description="Helical" evidence="1">
    <location>
        <begin position="382"/>
        <end position="399"/>
    </location>
</feature>
<dbReference type="GO" id="GO:0031297">
    <property type="term" value="P:replication fork processing"/>
    <property type="evidence" value="ECO:0007669"/>
    <property type="project" value="TreeGrafter"/>
</dbReference>
<comment type="caution">
    <text evidence="3">The sequence shown here is derived from an EMBL/GenBank/DDBJ whole genome shotgun (WGS) entry which is preliminary data.</text>
</comment>
<feature type="transmembrane region" description="Helical" evidence="1">
    <location>
        <begin position="353"/>
        <end position="370"/>
    </location>
</feature>
<keyword evidence="1" id="KW-1133">Transmembrane helix</keyword>
<dbReference type="GO" id="GO:0000793">
    <property type="term" value="C:condensed chromosome"/>
    <property type="evidence" value="ECO:0007669"/>
    <property type="project" value="TreeGrafter"/>
</dbReference>
<dbReference type="GO" id="GO:0006303">
    <property type="term" value="P:double-strand break repair via nonhomologous end joining"/>
    <property type="evidence" value="ECO:0007669"/>
    <property type="project" value="TreeGrafter"/>
</dbReference>
<dbReference type="Proteomes" id="UP000663828">
    <property type="component" value="Unassembled WGS sequence"/>
</dbReference>
<dbReference type="Pfam" id="PF17906">
    <property type="entry name" value="HTH_48"/>
    <property type="match status" value="1"/>
</dbReference>
<keyword evidence="1" id="KW-0472">Membrane</keyword>
<dbReference type="GO" id="GO:0003697">
    <property type="term" value="F:single-stranded DNA binding"/>
    <property type="evidence" value="ECO:0007669"/>
    <property type="project" value="TreeGrafter"/>
</dbReference>
<dbReference type="InterPro" id="IPR001888">
    <property type="entry name" value="Transposase_1"/>
</dbReference>
<dbReference type="Pfam" id="PF06127">
    <property type="entry name" value="Mpo1-like"/>
    <property type="match status" value="1"/>
</dbReference>
<feature type="transmembrane region" description="Helical" evidence="1">
    <location>
        <begin position="322"/>
        <end position="347"/>
    </location>
</feature>
<protein>
    <recommendedName>
        <fullName evidence="2">Mos1 transposase HTH domain-containing protein</fullName>
    </recommendedName>
</protein>
<dbReference type="GO" id="GO:0044547">
    <property type="term" value="F:DNA topoisomerase binding"/>
    <property type="evidence" value="ECO:0007669"/>
    <property type="project" value="TreeGrafter"/>
</dbReference>
<dbReference type="GO" id="GO:0035861">
    <property type="term" value="C:site of double-strand break"/>
    <property type="evidence" value="ECO:0007669"/>
    <property type="project" value="TreeGrafter"/>
</dbReference>
<dbReference type="GO" id="GO:0044774">
    <property type="term" value="P:mitotic DNA integrity checkpoint signaling"/>
    <property type="evidence" value="ECO:0007669"/>
    <property type="project" value="TreeGrafter"/>
</dbReference>
<dbReference type="Pfam" id="PF01359">
    <property type="entry name" value="Transposase_1"/>
    <property type="match status" value="1"/>
</dbReference>
<proteinExistence type="predicted"/>
<evidence type="ECO:0000256" key="1">
    <source>
        <dbReference type="SAM" id="Phobius"/>
    </source>
</evidence>
<feature type="domain" description="Mos1 transposase HTH" evidence="2">
    <location>
        <begin position="15"/>
        <end position="64"/>
    </location>
</feature>
<dbReference type="GO" id="GO:0042800">
    <property type="term" value="F:histone H3K4 methyltransferase activity"/>
    <property type="evidence" value="ECO:0007669"/>
    <property type="project" value="TreeGrafter"/>
</dbReference>
<dbReference type="GO" id="GO:0005634">
    <property type="term" value="C:nucleus"/>
    <property type="evidence" value="ECO:0007669"/>
    <property type="project" value="TreeGrafter"/>
</dbReference>
<sequence length="420" mass="48123">MDMDVDEDLEFKISRRELRVLLLHEFRLDHEATDAARNICSTMGKDVLSIHTAQHWFDRFRNGNLELDDLPRSGRPIEMDMDTLKQLIEEDPRLTARCLAERLGCARTIRQWLGAGQAGVATPKNELHPKKIMLSVCWGVKGIIHWDILPVGCSVTADLYCQQFDRVEAKFHGKQDRIYFPHDNASPHVAKLTHEKLLKFEWITLPHPSYSPDLAPTDYHLIRSLSNYLGEKKFDDENDLRVELTNFFAQKSQDFYEHGILSLPTPGITIQNNNTPPLNSYLSKNISSTKPYATFEEFYPFYLTEHSQKTTRQFHYVGTTLFFLYLFTTPILSVPLLAGGLAAYATIPFSRHLSTGLSEVATFLTVYFLSGKLLTRSFIKTAIPLLLGYGFSWIGHFGFEHNKPAAFIYPTYSFFGDIHM</sequence>
<dbReference type="AlphaFoldDB" id="A0A814JCS7"/>
<dbReference type="GO" id="GO:0015074">
    <property type="term" value="P:DNA integration"/>
    <property type="evidence" value="ECO:0007669"/>
    <property type="project" value="TreeGrafter"/>
</dbReference>
<reference evidence="3" key="1">
    <citation type="submission" date="2021-02" db="EMBL/GenBank/DDBJ databases">
        <authorList>
            <person name="Nowell W R."/>
        </authorList>
    </citation>
    <scope>NUCLEOTIDE SEQUENCE</scope>
</reference>
<feature type="non-terminal residue" evidence="3">
    <location>
        <position position="1"/>
    </location>
</feature>
<evidence type="ECO:0000313" key="4">
    <source>
        <dbReference type="Proteomes" id="UP000663828"/>
    </source>
</evidence>
<dbReference type="Gene3D" id="3.30.420.10">
    <property type="entry name" value="Ribonuclease H-like superfamily/Ribonuclease H"/>
    <property type="match status" value="1"/>
</dbReference>
<dbReference type="GO" id="GO:0046975">
    <property type="term" value="F:histone H3K36 methyltransferase activity"/>
    <property type="evidence" value="ECO:0007669"/>
    <property type="project" value="TreeGrafter"/>
</dbReference>
<dbReference type="GO" id="GO:0003690">
    <property type="term" value="F:double-stranded DNA binding"/>
    <property type="evidence" value="ECO:0007669"/>
    <property type="project" value="TreeGrafter"/>
</dbReference>